<organism evidence="3 4">
    <name type="scientific">Siminovitchia terrae</name>
    <name type="common">Bacillus terrae</name>
    <dbReference type="NCBI Taxonomy" id="1914933"/>
    <lineage>
        <taxon>Bacteria</taxon>
        <taxon>Bacillati</taxon>
        <taxon>Bacillota</taxon>
        <taxon>Bacilli</taxon>
        <taxon>Bacillales</taxon>
        <taxon>Bacillaceae</taxon>
        <taxon>Siminovitchia</taxon>
    </lineage>
</organism>
<dbReference type="EMBL" id="QYTW02000008">
    <property type="protein sequence ID" value="RST59860.1"/>
    <property type="molecule type" value="Genomic_DNA"/>
</dbReference>
<dbReference type="Proteomes" id="UP000287296">
    <property type="component" value="Unassembled WGS sequence"/>
</dbReference>
<gene>
    <name evidence="3" type="ORF">D5F11_010450</name>
</gene>
<dbReference type="Pfam" id="PF12802">
    <property type="entry name" value="MarR_2"/>
    <property type="match status" value="1"/>
</dbReference>
<dbReference type="SUPFAM" id="SSF46785">
    <property type="entry name" value="Winged helix' DNA-binding domain"/>
    <property type="match status" value="1"/>
</dbReference>
<accession>A0A429X970</accession>
<dbReference type="PROSITE" id="PS50995">
    <property type="entry name" value="HTH_MARR_2"/>
    <property type="match status" value="1"/>
</dbReference>
<feature type="domain" description="HTH marR-type" evidence="2">
    <location>
        <begin position="2"/>
        <end position="132"/>
    </location>
</feature>
<name>A0A429X970_SIMTE</name>
<sequence length="132" mass="15018">MNECYCVNLRTAARRVSGYYNAALKPLNINVAQFSMLRRIHRHHQLSITKVGEVCELDRSTAGRNLKVLEKMELVTFSSAKDKREMLVSLSIKGLDVLEKGNIMWKQAQKNIEEKLGGEEKANSLLELLKTL</sequence>
<dbReference type="PANTHER" id="PTHR33164">
    <property type="entry name" value="TRANSCRIPTIONAL REGULATOR, MARR FAMILY"/>
    <property type="match status" value="1"/>
</dbReference>
<protein>
    <submittedName>
        <fullName evidence="3">MarR family transcriptional regulator</fullName>
    </submittedName>
</protein>
<evidence type="ECO:0000313" key="4">
    <source>
        <dbReference type="Proteomes" id="UP000287296"/>
    </source>
</evidence>
<dbReference type="GO" id="GO:0003677">
    <property type="term" value="F:DNA binding"/>
    <property type="evidence" value="ECO:0007669"/>
    <property type="project" value="UniProtKB-KW"/>
</dbReference>
<evidence type="ECO:0000259" key="2">
    <source>
        <dbReference type="PROSITE" id="PS50995"/>
    </source>
</evidence>
<dbReference type="GO" id="GO:0003700">
    <property type="term" value="F:DNA-binding transcription factor activity"/>
    <property type="evidence" value="ECO:0007669"/>
    <property type="project" value="InterPro"/>
</dbReference>
<dbReference type="OrthoDB" id="165131at2"/>
<dbReference type="Gene3D" id="1.10.10.10">
    <property type="entry name" value="Winged helix-like DNA-binding domain superfamily/Winged helix DNA-binding domain"/>
    <property type="match status" value="1"/>
</dbReference>
<dbReference type="InterPro" id="IPR036388">
    <property type="entry name" value="WH-like_DNA-bd_sf"/>
</dbReference>
<dbReference type="SMART" id="SM00347">
    <property type="entry name" value="HTH_MARR"/>
    <property type="match status" value="1"/>
</dbReference>
<comment type="caution">
    <text evidence="3">The sequence shown here is derived from an EMBL/GenBank/DDBJ whole genome shotgun (WGS) entry which is preliminary data.</text>
</comment>
<dbReference type="PANTHER" id="PTHR33164:SF105">
    <property type="entry name" value="TRANSCRIPTIONAL REPRESSOR PROTEIN-RELATED"/>
    <property type="match status" value="1"/>
</dbReference>
<evidence type="ECO:0000313" key="3">
    <source>
        <dbReference type="EMBL" id="RST59860.1"/>
    </source>
</evidence>
<dbReference type="InterPro" id="IPR000835">
    <property type="entry name" value="HTH_MarR-typ"/>
</dbReference>
<evidence type="ECO:0000256" key="1">
    <source>
        <dbReference type="ARBA" id="ARBA00023125"/>
    </source>
</evidence>
<reference evidence="3 4" key="1">
    <citation type="submission" date="2018-12" db="EMBL/GenBank/DDBJ databases">
        <authorList>
            <person name="Sun L."/>
            <person name="Chen Z."/>
        </authorList>
    </citation>
    <scope>NUCLEOTIDE SEQUENCE [LARGE SCALE GENOMIC DNA]</scope>
    <source>
        <strain evidence="3 4">LMG 29736</strain>
    </source>
</reference>
<dbReference type="GO" id="GO:0006950">
    <property type="term" value="P:response to stress"/>
    <property type="evidence" value="ECO:0007669"/>
    <property type="project" value="TreeGrafter"/>
</dbReference>
<dbReference type="InterPro" id="IPR039422">
    <property type="entry name" value="MarR/SlyA-like"/>
</dbReference>
<dbReference type="InterPro" id="IPR036390">
    <property type="entry name" value="WH_DNA-bd_sf"/>
</dbReference>
<dbReference type="AlphaFoldDB" id="A0A429X970"/>
<keyword evidence="1" id="KW-0238">DNA-binding</keyword>
<proteinExistence type="predicted"/>